<protein>
    <recommendedName>
        <fullName evidence="3">Outer membrane protein beta-barrel domain-containing protein</fullName>
    </recommendedName>
</protein>
<comment type="caution">
    <text evidence="1">The sequence shown here is derived from an EMBL/GenBank/DDBJ whole genome shotgun (WGS) entry which is preliminary data.</text>
</comment>
<gene>
    <name evidence="1" type="ORF">ACFSKV_07425</name>
</gene>
<evidence type="ECO:0000313" key="2">
    <source>
        <dbReference type="Proteomes" id="UP001597414"/>
    </source>
</evidence>
<accession>A0ABW5B9L2</accession>
<dbReference type="Proteomes" id="UP001597414">
    <property type="component" value="Unassembled WGS sequence"/>
</dbReference>
<sequence length="184" mass="21128">MLKREKIKYLVILAVFFALNPVVSNGQESVLDVGIRFQKTVNFYWENGVSIQYSHRNLKPDRLYFGFSYVTSRLGTAINSNAIKQDNFLFNTSWYFRPQHTFRPIVRLNFGYFLADYEEPVFDVLDNTSFLLSPELGAVFESKAPFKVMITLGYNLVTGNGNQGAGTVYPLFVQSTLSWSIFKK</sequence>
<dbReference type="EMBL" id="JBHUIV010000010">
    <property type="protein sequence ID" value="MFD2201391.1"/>
    <property type="molecule type" value="Genomic_DNA"/>
</dbReference>
<dbReference type="RefSeq" id="WP_380801310.1">
    <property type="nucleotide sequence ID" value="NZ_JBHUIV010000010.1"/>
</dbReference>
<organism evidence="1 2">
    <name type="scientific">Shivajiella indica</name>
    <dbReference type="NCBI Taxonomy" id="872115"/>
    <lineage>
        <taxon>Bacteria</taxon>
        <taxon>Pseudomonadati</taxon>
        <taxon>Bacteroidota</taxon>
        <taxon>Cytophagia</taxon>
        <taxon>Cytophagales</taxon>
        <taxon>Cyclobacteriaceae</taxon>
        <taxon>Shivajiella</taxon>
    </lineage>
</organism>
<keyword evidence="2" id="KW-1185">Reference proteome</keyword>
<proteinExistence type="predicted"/>
<reference evidence="2" key="1">
    <citation type="journal article" date="2019" name="Int. J. Syst. Evol. Microbiol.">
        <title>The Global Catalogue of Microorganisms (GCM) 10K type strain sequencing project: providing services to taxonomists for standard genome sequencing and annotation.</title>
        <authorList>
            <consortium name="The Broad Institute Genomics Platform"/>
            <consortium name="The Broad Institute Genome Sequencing Center for Infectious Disease"/>
            <person name="Wu L."/>
            <person name="Ma J."/>
        </authorList>
    </citation>
    <scope>NUCLEOTIDE SEQUENCE [LARGE SCALE GENOMIC DNA]</scope>
    <source>
        <strain evidence="2">KCTC 19812</strain>
    </source>
</reference>
<evidence type="ECO:0008006" key="3">
    <source>
        <dbReference type="Google" id="ProtNLM"/>
    </source>
</evidence>
<name>A0ABW5B9L2_9BACT</name>
<evidence type="ECO:0000313" key="1">
    <source>
        <dbReference type="EMBL" id="MFD2201391.1"/>
    </source>
</evidence>